<keyword evidence="2 7" id="KW-0813">Transport</keyword>
<keyword evidence="5 7" id="KW-1133">Transmembrane helix</keyword>
<feature type="transmembrane region" description="Helical" evidence="7">
    <location>
        <begin position="22"/>
        <end position="39"/>
    </location>
</feature>
<feature type="domain" description="ABC transmembrane type-1" evidence="8">
    <location>
        <begin position="71"/>
        <end position="251"/>
    </location>
</feature>
<evidence type="ECO:0000256" key="2">
    <source>
        <dbReference type="ARBA" id="ARBA00022448"/>
    </source>
</evidence>
<keyword evidence="6 7" id="KW-0472">Membrane</keyword>
<evidence type="ECO:0000256" key="7">
    <source>
        <dbReference type="RuleBase" id="RU363032"/>
    </source>
</evidence>
<keyword evidence="3" id="KW-1003">Cell membrane</keyword>
<organism evidence="9 10">
    <name type="scientific">Hansschlegelia plantiphila</name>
    <dbReference type="NCBI Taxonomy" id="374655"/>
    <lineage>
        <taxon>Bacteria</taxon>
        <taxon>Pseudomonadati</taxon>
        <taxon>Pseudomonadota</taxon>
        <taxon>Alphaproteobacteria</taxon>
        <taxon>Hyphomicrobiales</taxon>
        <taxon>Methylopilaceae</taxon>
        <taxon>Hansschlegelia</taxon>
    </lineage>
</organism>
<feature type="transmembrane region" description="Helical" evidence="7">
    <location>
        <begin position="109"/>
        <end position="129"/>
    </location>
</feature>
<dbReference type="GO" id="GO:0005886">
    <property type="term" value="C:plasma membrane"/>
    <property type="evidence" value="ECO:0007669"/>
    <property type="project" value="UniProtKB-SubCell"/>
</dbReference>
<evidence type="ECO:0000313" key="10">
    <source>
        <dbReference type="Proteomes" id="UP001143372"/>
    </source>
</evidence>
<dbReference type="InterPro" id="IPR000515">
    <property type="entry name" value="MetI-like"/>
</dbReference>
<dbReference type="InterPro" id="IPR035906">
    <property type="entry name" value="MetI-like_sf"/>
</dbReference>
<keyword evidence="10" id="KW-1185">Reference proteome</keyword>
<dbReference type="EMBL" id="BSFI01000008">
    <property type="protein sequence ID" value="GLK68386.1"/>
    <property type="molecule type" value="Genomic_DNA"/>
</dbReference>
<dbReference type="AlphaFoldDB" id="A0A9W6J082"/>
<accession>A0A9W6J082</accession>
<protein>
    <submittedName>
        <fullName evidence="9">ABC transporter permease</fullName>
    </submittedName>
</protein>
<gene>
    <name evidence="9" type="ORF">GCM10008179_20240</name>
</gene>
<dbReference type="Pfam" id="PF00528">
    <property type="entry name" value="BPD_transp_1"/>
    <property type="match status" value="1"/>
</dbReference>
<evidence type="ECO:0000256" key="3">
    <source>
        <dbReference type="ARBA" id="ARBA00022475"/>
    </source>
</evidence>
<feature type="transmembrane region" description="Helical" evidence="7">
    <location>
        <begin position="175"/>
        <end position="198"/>
    </location>
</feature>
<evidence type="ECO:0000256" key="1">
    <source>
        <dbReference type="ARBA" id="ARBA00004651"/>
    </source>
</evidence>
<reference evidence="9" key="1">
    <citation type="journal article" date="2014" name="Int. J. Syst. Evol. Microbiol.">
        <title>Complete genome sequence of Corynebacterium casei LMG S-19264T (=DSM 44701T), isolated from a smear-ripened cheese.</title>
        <authorList>
            <consortium name="US DOE Joint Genome Institute (JGI-PGF)"/>
            <person name="Walter F."/>
            <person name="Albersmeier A."/>
            <person name="Kalinowski J."/>
            <person name="Ruckert C."/>
        </authorList>
    </citation>
    <scope>NUCLEOTIDE SEQUENCE</scope>
    <source>
        <strain evidence="9">VKM B-2347</strain>
    </source>
</reference>
<evidence type="ECO:0000259" key="8">
    <source>
        <dbReference type="PROSITE" id="PS50928"/>
    </source>
</evidence>
<dbReference type="Proteomes" id="UP001143372">
    <property type="component" value="Unassembled WGS sequence"/>
</dbReference>
<reference evidence="9" key="2">
    <citation type="submission" date="2023-01" db="EMBL/GenBank/DDBJ databases">
        <authorList>
            <person name="Sun Q."/>
            <person name="Evtushenko L."/>
        </authorList>
    </citation>
    <scope>NUCLEOTIDE SEQUENCE</scope>
    <source>
        <strain evidence="9">VKM B-2347</strain>
    </source>
</reference>
<comment type="subcellular location">
    <subcellularLocation>
        <location evidence="1 7">Cell membrane</location>
        <topology evidence="1 7">Multi-pass membrane protein</topology>
    </subcellularLocation>
</comment>
<dbReference type="CDD" id="cd06261">
    <property type="entry name" value="TM_PBP2"/>
    <property type="match status" value="1"/>
</dbReference>
<evidence type="ECO:0000256" key="4">
    <source>
        <dbReference type="ARBA" id="ARBA00022692"/>
    </source>
</evidence>
<dbReference type="RefSeq" id="WP_271168628.1">
    <property type="nucleotide sequence ID" value="NZ_BSFI01000008.1"/>
</dbReference>
<dbReference type="SUPFAM" id="SSF161098">
    <property type="entry name" value="MetI-like"/>
    <property type="match status" value="1"/>
</dbReference>
<feature type="transmembrane region" description="Helical" evidence="7">
    <location>
        <begin position="233"/>
        <end position="252"/>
    </location>
</feature>
<dbReference type="PROSITE" id="PS50928">
    <property type="entry name" value="ABC_TM1"/>
    <property type="match status" value="1"/>
</dbReference>
<evidence type="ECO:0000256" key="5">
    <source>
        <dbReference type="ARBA" id="ARBA00022989"/>
    </source>
</evidence>
<comment type="similarity">
    <text evidence="7">Belongs to the binding-protein-dependent transport system permease family.</text>
</comment>
<feature type="transmembrane region" description="Helical" evidence="7">
    <location>
        <begin position="78"/>
        <end position="97"/>
    </location>
</feature>
<dbReference type="PANTHER" id="PTHR30151">
    <property type="entry name" value="ALKANE SULFONATE ABC TRANSPORTER-RELATED, MEMBRANE SUBUNIT"/>
    <property type="match status" value="1"/>
</dbReference>
<evidence type="ECO:0000256" key="6">
    <source>
        <dbReference type="ARBA" id="ARBA00023136"/>
    </source>
</evidence>
<proteinExistence type="inferred from homology"/>
<name>A0A9W6J082_9HYPH</name>
<dbReference type="GO" id="GO:0055085">
    <property type="term" value="P:transmembrane transport"/>
    <property type="evidence" value="ECO:0007669"/>
    <property type="project" value="InterPro"/>
</dbReference>
<keyword evidence="4 7" id="KW-0812">Transmembrane</keyword>
<dbReference type="PANTHER" id="PTHR30151:SF0">
    <property type="entry name" value="ABC TRANSPORTER PERMEASE PROTEIN MJ0413-RELATED"/>
    <property type="match status" value="1"/>
</dbReference>
<feature type="transmembrane region" description="Helical" evidence="7">
    <location>
        <begin position="135"/>
        <end position="154"/>
    </location>
</feature>
<dbReference type="Gene3D" id="1.10.3720.10">
    <property type="entry name" value="MetI-like"/>
    <property type="match status" value="1"/>
</dbReference>
<sequence length="268" mass="29210">MAEISTERPPPAPRNERGVSPSLLRALLAITVLGVWWIAARGLPPYILPGPEVVAQAILKLAKTQTFLNDMGATLGRVVAGFAFALVIGTPLGLLFGSNQSVGAFFEPILPVLNTVSSAIWAIFAMLWFGLSNAATIFVVFMTAMPLIITNVWTGTRNVDPNLVEVALSLRFGRLRTFASIYLPSILPYLFSGARLAFGFGWRVSLVAETLGASSGVGYRLRQAADLFQADQVFAWTIIMVAMMIALEAGLLRPLERRLFRWQKARSV</sequence>
<evidence type="ECO:0000313" key="9">
    <source>
        <dbReference type="EMBL" id="GLK68386.1"/>
    </source>
</evidence>
<comment type="caution">
    <text evidence="9">The sequence shown here is derived from an EMBL/GenBank/DDBJ whole genome shotgun (WGS) entry which is preliminary data.</text>
</comment>